<dbReference type="Proteomes" id="UP001221142">
    <property type="component" value="Unassembled WGS sequence"/>
</dbReference>
<sequence>MLTALERTPPEVLSLIFKAAADEPLGTTDVPIPLTICHIHKRWRLIALSSPEIWTTIRISRSHSVELAAHFLRLSQPLTFQLSVDTLDLPYDTGYTRPNFFEALIFPHLHRCSGIALRVTDAELWEWSAILLGHESAISGIRSLSITIHSGAPEELWGPPRSPAAFAGLLPAIRSLRLSTSPSLDDAGAFMRVTTLNVRWTYSGMDSILRIIRTSRHLQTLVLREFDAELLEGVCSPAHGVDGQPPVFTHLVLQLRDGCVQHEIARGIQVFHRLDLLHNLERLDIIGGKHTTHYSESAPMKFATIHPDSSLGSVDRDPLPRLRLRAIQLDNICFKPRRDVLTITVKAPDGIHFANVEWPASLHCAELPAKGLTVANTISPLLPGELTFYTTGEFEPAESVHVCSDFCAIPGHNSSPWARRDGSSSTWERAADCEIGVR</sequence>
<evidence type="ECO:0000313" key="1">
    <source>
        <dbReference type="EMBL" id="KAJ7622086.1"/>
    </source>
</evidence>
<name>A0AAD7BIN3_9AGAR</name>
<dbReference type="EMBL" id="JARKIF010000015">
    <property type="protein sequence ID" value="KAJ7622086.1"/>
    <property type="molecule type" value="Genomic_DNA"/>
</dbReference>
<evidence type="ECO:0000313" key="2">
    <source>
        <dbReference type="Proteomes" id="UP001221142"/>
    </source>
</evidence>
<comment type="caution">
    <text evidence="1">The sequence shown here is derived from an EMBL/GenBank/DDBJ whole genome shotgun (WGS) entry which is preliminary data.</text>
</comment>
<reference evidence="1" key="1">
    <citation type="submission" date="2023-03" db="EMBL/GenBank/DDBJ databases">
        <title>Massive genome expansion in bonnet fungi (Mycena s.s.) driven by repeated elements and novel gene families across ecological guilds.</title>
        <authorList>
            <consortium name="Lawrence Berkeley National Laboratory"/>
            <person name="Harder C.B."/>
            <person name="Miyauchi S."/>
            <person name="Viragh M."/>
            <person name="Kuo A."/>
            <person name="Thoen E."/>
            <person name="Andreopoulos B."/>
            <person name="Lu D."/>
            <person name="Skrede I."/>
            <person name="Drula E."/>
            <person name="Henrissat B."/>
            <person name="Morin E."/>
            <person name="Kohler A."/>
            <person name="Barry K."/>
            <person name="LaButti K."/>
            <person name="Morin E."/>
            <person name="Salamov A."/>
            <person name="Lipzen A."/>
            <person name="Mereny Z."/>
            <person name="Hegedus B."/>
            <person name="Baldrian P."/>
            <person name="Stursova M."/>
            <person name="Weitz H."/>
            <person name="Taylor A."/>
            <person name="Grigoriev I.V."/>
            <person name="Nagy L.G."/>
            <person name="Martin F."/>
            <person name="Kauserud H."/>
        </authorList>
    </citation>
    <scope>NUCLEOTIDE SEQUENCE</scope>
    <source>
        <strain evidence="1">9284</strain>
    </source>
</reference>
<gene>
    <name evidence="1" type="ORF">FB45DRAFT_121635</name>
</gene>
<keyword evidence="2" id="KW-1185">Reference proteome</keyword>
<protein>
    <recommendedName>
        <fullName evidence="3">F-box domain-containing protein</fullName>
    </recommendedName>
</protein>
<organism evidence="1 2">
    <name type="scientific">Roridomyces roridus</name>
    <dbReference type="NCBI Taxonomy" id="1738132"/>
    <lineage>
        <taxon>Eukaryota</taxon>
        <taxon>Fungi</taxon>
        <taxon>Dikarya</taxon>
        <taxon>Basidiomycota</taxon>
        <taxon>Agaricomycotina</taxon>
        <taxon>Agaricomycetes</taxon>
        <taxon>Agaricomycetidae</taxon>
        <taxon>Agaricales</taxon>
        <taxon>Marasmiineae</taxon>
        <taxon>Mycenaceae</taxon>
        <taxon>Roridomyces</taxon>
    </lineage>
</organism>
<proteinExistence type="predicted"/>
<dbReference type="AlphaFoldDB" id="A0AAD7BIN3"/>
<accession>A0AAD7BIN3</accession>
<evidence type="ECO:0008006" key="3">
    <source>
        <dbReference type="Google" id="ProtNLM"/>
    </source>
</evidence>